<reference evidence="2 3" key="1">
    <citation type="submission" date="2009-11" db="EMBL/GenBank/DDBJ databases">
        <title>Annotation of Allomyces macrogynus ATCC 38327.</title>
        <authorList>
            <consortium name="The Broad Institute Genome Sequencing Platform"/>
            <person name="Russ C."/>
            <person name="Cuomo C."/>
            <person name="Burger G."/>
            <person name="Gray M.W."/>
            <person name="Holland P.W.H."/>
            <person name="King N."/>
            <person name="Lang F.B.F."/>
            <person name="Roger A.J."/>
            <person name="Ruiz-Trillo I."/>
            <person name="Young S.K."/>
            <person name="Zeng Q."/>
            <person name="Gargeya S."/>
            <person name="Fitzgerald M."/>
            <person name="Haas B."/>
            <person name="Abouelleil A."/>
            <person name="Alvarado L."/>
            <person name="Arachchi H.M."/>
            <person name="Berlin A."/>
            <person name="Chapman S.B."/>
            <person name="Gearin G."/>
            <person name="Goldberg J."/>
            <person name="Griggs A."/>
            <person name="Gujja S."/>
            <person name="Hansen M."/>
            <person name="Heiman D."/>
            <person name="Howarth C."/>
            <person name="Larimer J."/>
            <person name="Lui A."/>
            <person name="MacDonald P.J.P."/>
            <person name="McCowen C."/>
            <person name="Montmayeur A."/>
            <person name="Murphy C."/>
            <person name="Neiman D."/>
            <person name="Pearson M."/>
            <person name="Priest M."/>
            <person name="Roberts A."/>
            <person name="Saif S."/>
            <person name="Shea T."/>
            <person name="Sisk P."/>
            <person name="Stolte C."/>
            <person name="Sykes S."/>
            <person name="Wortman J."/>
            <person name="Nusbaum C."/>
            <person name="Birren B."/>
        </authorList>
    </citation>
    <scope>NUCLEOTIDE SEQUENCE [LARGE SCALE GENOMIC DNA]</scope>
    <source>
        <strain evidence="2 3">ATCC 38327</strain>
    </source>
</reference>
<keyword evidence="3" id="KW-1185">Reference proteome</keyword>
<proteinExistence type="predicted"/>
<evidence type="ECO:0000256" key="1">
    <source>
        <dbReference type="SAM" id="MobiDB-lite"/>
    </source>
</evidence>
<dbReference type="AlphaFoldDB" id="A0A0L0SRM2"/>
<dbReference type="VEuPathDB" id="FungiDB:AMAG_19435"/>
<evidence type="ECO:0000313" key="3">
    <source>
        <dbReference type="Proteomes" id="UP000054350"/>
    </source>
</evidence>
<feature type="region of interest" description="Disordered" evidence="1">
    <location>
        <begin position="1"/>
        <end position="131"/>
    </location>
</feature>
<reference evidence="3" key="2">
    <citation type="submission" date="2009-11" db="EMBL/GenBank/DDBJ databases">
        <title>The Genome Sequence of Allomyces macrogynus strain ATCC 38327.</title>
        <authorList>
            <consortium name="The Broad Institute Genome Sequencing Platform"/>
            <person name="Russ C."/>
            <person name="Cuomo C."/>
            <person name="Shea T."/>
            <person name="Young S.K."/>
            <person name="Zeng Q."/>
            <person name="Koehrsen M."/>
            <person name="Haas B."/>
            <person name="Borodovsky M."/>
            <person name="Guigo R."/>
            <person name="Alvarado L."/>
            <person name="Berlin A."/>
            <person name="Borenstein D."/>
            <person name="Chen Z."/>
            <person name="Engels R."/>
            <person name="Freedman E."/>
            <person name="Gellesch M."/>
            <person name="Goldberg J."/>
            <person name="Griggs A."/>
            <person name="Gujja S."/>
            <person name="Heiman D."/>
            <person name="Hepburn T."/>
            <person name="Howarth C."/>
            <person name="Jen D."/>
            <person name="Larson L."/>
            <person name="Lewis B."/>
            <person name="Mehta T."/>
            <person name="Park D."/>
            <person name="Pearson M."/>
            <person name="Roberts A."/>
            <person name="Saif S."/>
            <person name="Shenoy N."/>
            <person name="Sisk P."/>
            <person name="Stolte C."/>
            <person name="Sykes S."/>
            <person name="Walk T."/>
            <person name="White J."/>
            <person name="Yandava C."/>
            <person name="Burger G."/>
            <person name="Gray M.W."/>
            <person name="Holland P.W.H."/>
            <person name="King N."/>
            <person name="Lang F.B.F."/>
            <person name="Roger A.J."/>
            <person name="Ruiz-Trillo I."/>
            <person name="Lander E."/>
            <person name="Nusbaum C."/>
        </authorList>
    </citation>
    <scope>NUCLEOTIDE SEQUENCE [LARGE SCALE GENOMIC DNA]</scope>
    <source>
        <strain evidence="3">ATCC 38327</strain>
    </source>
</reference>
<dbReference type="EMBL" id="GG745346">
    <property type="protein sequence ID" value="KNE65131.1"/>
    <property type="molecule type" value="Genomic_DNA"/>
</dbReference>
<evidence type="ECO:0000313" key="2">
    <source>
        <dbReference type="EMBL" id="KNE65131.1"/>
    </source>
</evidence>
<name>A0A0L0SRM2_ALLM3</name>
<feature type="compositionally biased region" description="Low complexity" evidence="1">
    <location>
        <begin position="17"/>
        <end position="26"/>
    </location>
</feature>
<feature type="compositionally biased region" description="Basic and acidic residues" evidence="1">
    <location>
        <begin position="37"/>
        <end position="47"/>
    </location>
</feature>
<gene>
    <name evidence="2" type="ORF">AMAG_19435</name>
</gene>
<protein>
    <submittedName>
        <fullName evidence="2">Uncharacterized protein</fullName>
    </submittedName>
</protein>
<sequence>MTAARPSWGEPAPPPAARAAPAVPAVTVDDQDESEVIGDKSVDHFDVSADDESEVAPPPAAAPVARARTITSAPVPVPVADTSVDELMQDLASDSEASPEKRKSRPPPINTRVIQSKPANNYSAWDDDESM</sequence>
<accession>A0A0L0SRM2</accession>
<dbReference type="Proteomes" id="UP000054350">
    <property type="component" value="Unassembled WGS sequence"/>
</dbReference>
<feature type="compositionally biased region" description="Polar residues" evidence="1">
    <location>
        <begin position="112"/>
        <end position="123"/>
    </location>
</feature>
<organism evidence="2 3">
    <name type="scientific">Allomyces macrogynus (strain ATCC 38327)</name>
    <name type="common">Allomyces javanicus var. macrogynus</name>
    <dbReference type="NCBI Taxonomy" id="578462"/>
    <lineage>
        <taxon>Eukaryota</taxon>
        <taxon>Fungi</taxon>
        <taxon>Fungi incertae sedis</taxon>
        <taxon>Blastocladiomycota</taxon>
        <taxon>Blastocladiomycetes</taxon>
        <taxon>Blastocladiales</taxon>
        <taxon>Blastocladiaceae</taxon>
        <taxon>Allomyces</taxon>
    </lineage>
</organism>